<dbReference type="AlphaFoldDB" id="A0A6M3IKY5"/>
<dbReference type="EMBL" id="MT141293">
    <property type="protein sequence ID" value="QJA57828.1"/>
    <property type="molecule type" value="Genomic_DNA"/>
</dbReference>
<proteinExistence type="predicted"/>
<reference evidence="1" key="1">
    <citation type="submission" date="2020-03" db="EMBL/GenBank/DDBJ databases">
        <title>The deep terrestrial virosphere.</title>
        <authorList>
            <person name="Holmfeldt K."/>
            <person name="Nilsson E."/>
            <person name="Simone D."/>
            <person name="Lopez-Fernandez M."/>
            <person name="Wu X."/>
            <person name="de Brujin I."/>
            <person name="Lundin D."/>
            <person name="Andersson A."/>
            <person name="Bertilsson S."/>
            <person name="Dopson M."/>
        </authorList>
    </citation>
    <scope>NUCLEOTIDE SEQUENCE</scope>
    <source>
        <strain evidence="1">MM415B01557</strain>
    </source>
</reference>
<gene>
    <name evidence="1" type="ORF">MM415B01557_0024</name>
</gene>
<name>A0A6M3IKY5_9ZZZZ</name>
<accession>A0A6M3IKY5</accession>
<evidence type="ECO:0000313" key="1">
    <source>
        <dbReference type="EMBL" id="QJA57828.1"/>
    </source>
</evidence>
<sequence length="62" mass="7471">MKYKTGDKITIANEGYDLIIAIVKGSQKEDLYIVEQYDYRNEFLNYQACETKEYEQYLKEME</sequence>
<organism evidence="1">
    <name type="scientific">viral metagenome</name>
    <dbReference type="NCBI Taxonomy" id="1070528"/>
    <lineage>
        <taxon>unclassified sequences</taxon>
        <taxon>metagenomes</taxon>
        <taxon>organismal metagenomes</taxon>
    </lineage>
</organism>
<protein>
    <submittedName>
        <fullName evidence="1">Uncharacterized protein</fullName>
    </submittedName>
</protein>